<gene>
    <name evidence="1" type="ORF">IE53DRAFT_345765</name>
</gene>
<organism evidence="1 2">
    <name type="scientific">Violaceomyces palustris</name>
    <dbReference type="NCBI Taxonomy" id="1673888"/>
    <lineage>
        <taxon>Eukaryota</taxon>
        <taxon>Fungi</taxon>
        <taxon>Dikarya</taxon>
        <taxon>Basidiomycota</taxon>
        <taxon>Ustilaginomycotina</taxon>
        <taxon>Ustilaginomycetes</taxon>
        <taxon>Violaceomycetales</taxon>
        <taxon>Violaceomycetaceae</taxon>
        <taxon>Violaceomyces</taxon>
    </lineage>
</organism>
<reference evidence="1 2" key="1">
    <citation type="journal article" date="2018" name="Mol. Biol. Evol.">
        <title>Broad Genomic Sampling Reveals a Smut Pathogenic Ancestry of the Fungal Clade Ustilaginomycotina.</title>
        <authorList>
            <person name="Kijpornyongpan T."/>
            <person name="Mondo S.J."/>
            <person name="Barry K."/>
            <person name="Sandor L."/>
            <person name="Lee J."/>
            <person name="Lipzen A."/>
            <person name="Pangilinan J."/>
            <person name="LaButti K."/>
            <person name="Hainaut M."/>
            <person name="Henrissat B."/>
            <person name="Grigoriev I.V."/>
            <person name="Spatafora J.W."/>
            <person name="Aime M.C."/>
        </authorList>
    </citation>
    <scope>NUCLEOTIDE SEQUENCE [LARGE SCALE GENOMIC DNA]</scope>
    <source>
        <strain evidence="1 2">SA 807</strain>
    </source>
</reference>
<dbReference type="EMBL" id="KZ820041">
    <property type="protein sequence ID" value="PWN49500.1"/>
    <property type="molecule type" value="Genomic_DNA"/>
</dbReference>
<evidence type="ECO:0000313" key="2">
    <source>
        <dbReference type="Proteomes" id="UP000245626"/>
    </source>
</evidence>
<evidence type="ECO:0000313" key="1">
    <source>
        <dbReference type="EMBL" id="PWN49500.1"/>
    </source>
</evidence>
<keyword evidence="2" id="KW-1185">Reference proteome</keyword>
<accession>A0ACD0NUT4</accession>
<protein>
    <submittedName>
        <fullName evidence="1">Uncharacterized protein</fullName>
    </submittedName>
</protein>
<name>A0ACD0NUT4_9BASI</name>
<dbReference type="Proteomes" id="UP000245626">
    <property type="component" value="Unassembled WGS sequence"/>
</dbReference>
<sequence>MFKPLGLLKTIPCPEHVSVLDGNSLPPPFCPFSHSASVKFERIVSSSEVPPPVKRSPYQPVSILKNDQVSGLKNDQVSGLKNAQVSGLKRRIDSSIHPTSAKSSTSTSSSLSIDSSAQAGKKRRISSSPASTYTSAASSFSLARASPSPSSKVKRTEEDEGGWSVVDIKPPTLKFSDHPKTSSITLSQRQAGLKSFHSYFSQLYSPLLRQDKLPLLKTLAQRLSNQNALEQEEEVFKNASKFSYKNSCLTCLVSLKRRDAGVLIELVEQCHRVWLRERGTGEVGQVEAKLKRMIQDCSQVGTVSQVERKRASEKAKQEGRLTREGLARRGFLCPKGDLVKFDYLVEVPDSWGEGGEERDCKGQVKECERCSSTFMVGGEADPTGGSQTIPQDPKACRYHWGKKRWEKSTTTKSRAQAWNCCGRLVEESTGDGEEACCLGPHVFKEESTRDLHKREGFITTERLEELMKERNESTCHQEIVAMDCELSYTTSGMSLTRLTLVGEDGEVLLDELVRCKADIIDYNTRWSGINEEDYRQKAILDLVDVRKAMARFVNRDTILIGHGLENDLRAVRLVHTNVVDTALLYKHPKGYPFRMSLKELSWRYLGKIIQSSGEWVGHSSKEDACMALELVRHKFVDEKTCSSTTSEEEGKKSVGVGVETKVPATTATHGMV</sequence>
<proteinExistence type="predicted"/>